<proteinExistence type="predicted"/>
<feature type="compositionally biased region" description="Low complexity" evidence="1">
    <location>
        <begin position="17"/>
        <end position="30"/>
    </location>
</feature>
<feature type="compositionally biased region" description="Low complexity" evidence="1">
    <location>
        <begin position="51"/>
        <end position="61"/>
    </location>
</feature>
<protein>
    <submittedName>
        <fullName evidence="2">Uncharacterized protein</fullName>
    </submittedName>
</protein>
<name>A0ABP1R811_9HEXA</name>
<gene>
    <name evidence="2" type="ORF">ODALV1_LOCUS18648</name>
</gene>
<evidence type="ECO:0000313" key="2">
    <source>
        <dbReference type="EMBL" id="CAL8119639.1"/>
    </source>
</evidence>
<comment type="caution">
    <text evidence="2">The sequence shown here is derived from an EMBL/GenBank/DDBJ whole genome shotgun (WGS) entry which is preliminary data.</text>
</comment>
<sequence length="168" mass="18185">MHPQRVENIEIVNASNIGSSEESSGAAFGNLIPASGMGHETSPTAPENDHSTASSTGTTTAPDANMQVDPNFSDESTEQIDACEIFHWDYPIECIQQEVTPFQLPPRPAFSHLLHQFQTFCDTTHEILDIIRNNAATLNLEECYDALATVESQIGDLLNGEAGANLTP</sequence>
<dbReference type="Proteomes" id="UP001642540">
    <property type="component" value="Unassembled WGS sequence"/>
</dbReference>
<evidence type="ECO:0000256" key="1">
    <source>
        <dbReference type="SAM" id="MobiDB-lite"/>
    </source>
</evidence>
<feature type="region of interest" description="Disordered" evidence="1">
    <location>
        <begin position="17"/>
        <end position="65"/>
    </location>
</feature>
<reference evidence="2 3" key="1">
    <citation type="submission" date="2024-08" db="EMBL/GenBank/DDBJ databases">
        <authorList>
            <person name="Cucini C."/>
            <person name="Frati F."/>
        </authorList>
    </citation>
    <scope>NUCLEOTIDE SEQUENCE [LARGE SCALE GENOMIC DNA]</scope>
</reference>
<organism evidence="2 3">
    <name type="scientific">Orchesella dallaii</name>
    <dbReference type="NCBI Taxonomy" id="48710"/>
    <lineage>
        <taxon>Eukaryota</taxon>
        <taxon>Metazoa</taxon>
        <taxon>Ecdysozoa</taxon>
        <taxon>Arthropoda</taxon>
        <taxon>Hexapoda</taxon>
        <taxon>Collembola</taxon>
        <taxon>Entomobryomorpha</taxon>
        <taxon>Entomobryoidea</taxon>
        <taxon>Orchesellidae</taxon>
        <taxon>Orchesellinae</taxon>
        <taxon>Orchesella</taxon>
    </lineage>
</organism>
<accession>A0ABP1R811</accession>
<keyword evidence="3" id="KW-1185">Reference proteome</keyword>
<dbReference type="EMBL" id="CAXLJM020000061">
    <property type="protein sequence ID" value="CAL8119639.1"/>
    <property type="molecule type" value="Genomic_DNA"/>
</dbReference>
<evidence type="ECO:0000313" key="3">
    <source>
        <dbReference type="Proteomes" id="UP001642540"/>
    </source>
</evidence>